<evidence type="ECO:0000256" key="3">
    <source>
        <dbReference type="RuleBase" id="RU003560"/>
    </source>
</evidence>
<dbReference type="PANTHER" id="PTHR43713">
    <property type="entry name" value="GLUTAMATE-1-SEMIALDEHYDE 2,1-AMINOMUTASE"/>
    <property type="match status" value="1"/>
</dbReference>
<dbReference type="GO" id="GO:0030170">
    <property type="term" value="F:pyridoxal phosphate binding"/>
    <property type="evidence" value="ECO:0007669"/>
    <property type="project" value="InterPro"/>
</dbReference>
<dbReference type="Pfam" id="PF00202">
    <property type="entry name" value="Aminotran_3"/>
    <property type="match status" value="1"/>
</dbReference>
<dbReference type="AlphaFoldDB" id="A0A1F6FN19"/>
<dbReference type="InterPro" id="IPR005814">
    <property type="entry name" value="Aminotrans_3"/>
</dbReference>
<comment type="cofactor">
    <cofactor evidence="1">
        <name>pyridoxal 5'-phosphate</name>
        <dbReference type="ChEBI" id="CHEBI:597326"/>
    </cofactor>
</comment>
<name>A0A1F6FN19_9BACT</name>
<dbReference type="InterPro" id="IPR015422">
    <property type="entry name" value="PyrdxlP-dep_Trfase_small"/>
</dbReference>
<proteinExistence type="inferred from homology"/>
<protein>
    <submittedName>
        <fullName evidence="4">Aminotransferase class III</fullName>
    </submittedName>
</protein>
<dbReference type="EMBL" id="MFMW01000017">
    <property type="protein sequence ID" value="OGG87258.1"/>
    <property type="molecule type" value="Genomic_DNA"/>
</dbReference>
<evidence type="ECO:0000313" key="4">
    <source>
        <dbReference type="EMBL" id="OGG87258.1"/>
    </source>
</evidence>
<evidence type="ECO:0000256" key="1">
    <source>
        <dbReference type="ARBA" id="ARBA00001933"/>
    </source>
</evidence>
<dbReference type="GO" id="GO:0008483">
    <property type="term" value="F:transaminase activity"/>
    <property type="evidence" value="ECO:0007669"/>
    <property type="project" value="UniProtKB-KW"/>
</dbReference>
<reference evidence="4 5" key="1">
    <citation type="journal article" date="2016" name="Nat. Commun.">
        <title>Thousands of microbial genomes shed light on interconnected biogeochemical processes in an aquifer system.</title>
        <authorList>
            <person name="Anantharaman K."/>
            <person name="Brown C.T."/>
            <person name="Hug L.A."/>
            <person name="Sharon I."/>
            <person name="Castelle C.J."/>
            <person name="Probst A.J."/>
            <person name="Thomas B.C."/>
            <person name="Singh A."/>
            <person name="Wilkins M.J."/>
            <person name="Karaoz U."/>
            <person name="Brodie E.L."/>
            <person name="Williams K.H."/>
            <person name="Hubbard S.S."/>
            <person name="Banfield J.F."/>
        </authorList>
    </citation>
    <scope>NUCLEOTIDE SEQUENCE [LARGE SCALE GENOMIC DNA]</scope>
</reference>
<keyword evidence="4" id="KW-0032">Aminotransferase</keyword>
<evidence type="ECO:0000313" key="5">
    <source>
        <dbReference type="Proteomes" id="UP000179136"/>
    </source>
</evidence>
<dbReference type="InterPro" id="IPR015421">
    <property type="entry name" value="PyrdxlP-dep_Trfase_major"/>
</dbReference>
<evidence type="ECO:0000256" key="2">
    <source>
        <dbReference type="ARBA" id="ARBA00022898"/>
    </source>
</evidence>
<keyword evidence="4" id="KW-0808">Transferase</keyword>
<dbReference type="STRING" id="1798561.A3B87_00095"/>
<dbReference type="Proteomes" id="UP000179136">
    <property type="component" value="Unassembled WGS sequence"/>
</dbReference>
<dbReference type="Gene3D" id="3.90.1150.10">
    <property type="entry name" value="Aspartate Aminotransferase, domain 1"/>
    <property type="match status" value="1"/>
</dbReference>
<sequence>MSNKGIKLYNQAKKLIPGGTQLLSKRPELYLPDRWPAYYQKSKGVEVWDLDGNKYIDCLASIGSSILGFADPDVNQAVIQAVKDGNTTTLNSPQEVELAKVLTKLHPWSAMVRYARSGGEGMAVAIRIARAYSGCDKIAFCGYHGWSDWYLASNLAYKKNLDGHLLPGLKPTGVPRGLRNTAFPFEYNKINQLEKIITKHKIGVIVMEPIRFQEPQDDFLKKVRAIADKIKAVLIFDEITIGWRLALGGAHLKYKVNPDIAVFAKGISNGYPMAAIIGRRKVMQAAQTTFISSSSWTERVGFVASLAAIKKMKTKKVPAHLNKIGKYLIKELKKISVQTGLDIDIQGLPPLFIFSFNYSKLNHALNNLYTQEMLKRGFITSRGVDLCYAFKMSHAKKYLKANQEVFEIIKKAVEEKKVKKLLTGPLSHQGFRRLT</sequence>
<dbReference type="InterPro" id="IPR015424">
    <property type="entry name" value="PyrdxlP-dep_Trfase"/>
</dbReference>
<organism evidence="4 5">
    <name type="scientific">Candidatus Kuenenbacteria bacterium RIFCSPHIGHO2_02_FULL_39_13</name>
    <dbReference type="NCBI Taxonomy" id="1798561"/>
    <lineage>
        <taxon>Bacteria</taxon>
        <taxon>Candidatus Kueneniibacteriota</taxon>
    </lineage>
</organism>
<keyword evidence="2 3" id="KW-0663">Pyridoxal phosphate</keyword>
<dbReference type="Gene3D" id="3.40.640.10">
    <property type="entry name" value="Type I PLP-dependent aspartate aminotransferase-like (Major domain)"/>
    <property type="match status" value="1"/>
</dbReference>
<dbReference type="SUPFAM" id="SSF53383">
    <property type="entry name" value="PLP-dependent transferases"/>
    <property type="match status" value="1"/>
</dbReference>
<gene>
    <name evidence="4" type="ORF">A3B87_00095</name>
</gene>
<comment type="caution">
    <text evidence="4">The sequence shown here is derived from an EMBL/GenBank/DDBJ whole genome shotgun (WGS) entry which is preliminary data.</text>
</comment>
<accession>A0A1F6FN19</accession>
<comment type="similarity">
    <text evidence="3">Belongs to the class-III pyridoxal-phosphate-dependent aminotransferase family.</text>
</comment>
<dbReference type="PANTHER" id="PTHR43713:SF3">
    <property type="entry name" value="GLUTAMATE-1-SEMIALDEHYDE 2,1-AMINOMUTASE 1, CHLOROPLASTIC-RELATED"/>
    <property type="match status" value="1"/>
</dbReference>